<evidence type="ECO:0000313" key="3">
    <source>
        <dbReference type="Proteomes" id="UP001442841"/>
    </source>
</evidence>
<dbReference type="InterPro" id="IPR009937">
    <property type="entry name" value="Phage_holin_3_6"/>
</dbReference>
<dbReference type="EMBL" id="CP154795">
    <property type="protein sequence ID" value="XAN07652.1"/>
    <property type="molecule type" value="Genomic_DNA"/>
</dbReference>
<feature type="transmembrane region" description="Helical" evidence="1">
    <location>
        <begin position="62"/>
        <end position="87"/>
    </location>
</feature>
<keyword evidence="1" id="KW-1133">Transmembrane helix</keyword>
<dbReference type="Pfam" id="PF07332">
    <property type="entry name" value="Phage_holin_3_6"/>
    <property type="match status" value="1"/>
</dbReference>
<proteinExistence type="predicted"/>
<organism evidence="2 3">
    <name type="scientific">Ammonicoccus fulvus</name>
    <dbReference type="NCBI Taxonomy" id="3138240"/>
    <lineage>
        <taxon>Bacteria</taxon>
        <taxon>Bacillati</taxon>
        <taxon>Actinomycetota</taxon>
        <taxon>Actinomycetes</taxon>
        <taxon>Propionibacteriales</taxon>
        <taxon>Propionibacteriaceae</taxon>
        <taxon>Ammonicoccus</taxon>
    </lineage>
</organism>
<sequence length="152" mass="16115">MTHPHDEFSEGRSVERQLEGDNRSIGEIFSDLSANLSKLMRQEVALAKAEVRQSATTAGKGAGMLAGAGVAGHMVLLFLSLGLWWLIAHLLDSNDPRFGWAFVIVAVIWAVIAGILAAAGKSALNKVEGAPQTAETVGQIPNALKGEEAKNR</sequence>
<gene>
    <name evidence="2" type="ORF">AADG42_10200</name>
</gene>
<accession>A0ABZ3FS55</accession>
<name>A0ABZ3FS55_9ACTN</name>
<feature type="transmembrane region" description="Helical" evidence="1">
    <location>
        <begin position="99"/>
        <end position="119"/>
    </location>
</feature>
<dbReference type="RefSeq" id="WP_425309105.1">
    <property type="nucleotide sequence ID" value="NZ_CP154795.1"/>
</dbReference>
<keyword evidence="1" id="KW-0472">Membrane</keyword>
<protein>
    <submittedName>
        <fullName evidence="2">Phage holin family protein</fullName>
    </submittedName>
</protein>
<evidence type="ECO:0000256" key="1">
    <source>
        <dbReference type="SAM" id="Phobius"/>
    </source>
</evidence>
<keyword evidence="3" id="KW-1185">Reference proteome</keyword>
<keyword evidence="1" id="KW-0812">Transmembrane</keyword>
<dbReference type="Proteomes" id="UP001442841">
    <property type="component" value="Chromosome"/>
</dbReference>
<evidence type="ECO:0000313" key="2">
    <source>
        <dbReference type="EMBL" id="XAN07652.1"/>
    </source>
</evidence>
<reference evidence="2 3" key="1">
    <citation type="submission" date="2024-04" db="EMBL/GenBank/DDBJ databases">
        <title>Isolation of an actinomycete strain from pig manure.</title>
        <authorList>
            <person name="Gong T."/>
            <person name="Yu Z."/>
            <person name="An M."/>
            <person name="Wei C."/>
            <person name="Yang W."/>
            <person name="Liu L."/>
        </authorList>
    </citation>
    <scope>NUCLEOTIDE SEQUENCE [LARGE SCALE GENOMIC DNA]</scope>
    <source>
        <strain evidence="2 3">ZF39</strain>
    </source>
</reference>